<keyword evidence="9" id="KW-0675">Receptor</keyword>
<evidence type="ECO:0000256" key="3">
    <source>
        <dbReference type="ARBA" id="ARBA00022448"/>
    </source>
</evidence>
<proteinExistence type="inferred from homology"/>
<comment type="subcellular location">
    <subcellularLocation>
        <location evidence="1">Membrane</location>
        <topology evidence="1">Multi-pass membrane protein</topology>
    </subcellularLocation>
</comment>
<evidence type="ECO:0000256" key="10">
    <source>
        <dbReference type="ARBA" id="ARBA00023180"/>
    </source>
</evidence>
<dbReference type="PANTHER" id="PTHR18966">
    <property type="entry name" value="IONOTROPIC GLUTAMATE RECEPTOR"/>
    <property type="match status" value="1"/>
</dbReference>
<dbReference type="AlphaFoldDB" id="A0A8J2NZJ6"/>
<feature type="transmembrane region" description="Helical" evidence="13">
    <location>
        <begin position="562"/>
        <end position="585"/>
    </location>
</feature>
<evidence type="ECO:0000256" key="2">
    <source>
        <dbReference type="ARBA" id="ARBA00008685"/>
    </source>
</evidence>
<keyword evidence="14" id="KW-0732">Signal</keyword>
<evidence type="ECO:0000259" key="17">
    <source>
        <dbReference type="SMART" id="SM00918"/>
    </source>
</evidence>
<sequence>MKPSFHSDFLRFNIALIFLSLDFSSGKLVILLNEGDNTWGEHFETGLDGFSEERIDRRRIFYTNETHGWPEVCQQISNGVTAVVDFTYADYDEKIPKQFFLDKEIPYFKVIVPTNVLIQGSDAMLQSKRASNGFLIFHSANDLDRGIHVILGNTLIRYAFLNANTMSGLIREKFDYRIPSAVVLFGIQEDFTNFISSKIEIVRDKNEWVFMYNKFARGVSTLNITFPYIQASFDAESCCRLQNSPASQESQITCPECKEEPTNEFSRKLGHIFMDALSSLDFKSKSTDVSCTSTSGGKGKPDFRTQLISALKEKAQSIFEIMDDYKITSTAEVSFTQINPSGPNDVVGQFSIPKGFIKDERFAFRPRPAFFRIGIVDFPPWTFKEDGKWKGYCIDLAEGIAKQMNFTYDLVESNGFGRRNNITGRWDGLTGDLIHGKVDIAVAAYIMTSEREEFIDFVSPYYEQSGLIITMKKPDANNSLFKFMTVLRTEVWLSIAGATISTGLMLWFLDKFSPYSAQNNPHKYKTFRKFTLKESFWFALTSFTPQGGGEPPKAFSGRTLVAAYWIFVVLMLATFTANLAAFLTVERMQSPIRNLEHLAAQSSVKYSVAKNSTALNFFKNMAHAEETLYQMWRNLTLSAPSSAKEYIVWEYPIREMYIHIYSVIKKSDPVENYTQGLERAMNDQYFAFIHDAAQTRYNVYRNCTLTLIGEAFAEAPYAIAVAQGNPLQDNLSMAILQLQTARFFEQLSGTYWTSNCPTLGEGESDGISLESLGGVFIATIIGLGIAFISLAIEVFTTARNRRKAKIEADNMIKPNFVGPLDFYGASKKSEAFRRGNFLPEVIN</sequence>
<dbReference type="OrthoDB" id="5984008at2759"/>
<keyword evidence="7" id="KW-0406">Ion transport</keyword>
<evidence type="ECO:0000256" key="8">
    <source>
        <dbReference type="ARBA" id="ARBA00023136"/>
    </source>
</evidence>
<evidence type="ECO:0000313" key="18">
    <source>
        <dbReference type="EMBL" id="CAG7732603.1"/>
    </source>
</evidence>
<dbReference type="InterPro" id="IPR019594">
    <property type="entry name" value="Glu/Gly-bd"/>
</dbReference>
<feature type="domain" description="Solute-binding protein family 3/N-terminal" evidence="15">
    <location>
        <begin position="370"/>
        <end position="755"/>
    </location>
</feature>
<dbReference type="InterPro" id="IPR001638">
    <property type="entry name" value="Solute-binding_3/MltF_N"/>
</dbReference>
<dbReference type="Proteomes" id="UP000708208">
    <property type="component" value="Unassembled WGS sequence"/>
</dbReference>
<evidence type="ECO:0000256" key="4">
    <source>
        <dbReference type="ARBA" id="ARBA00022692"/>
    </source>
</evidence>
<dbReference type="GO" id="GO:0015276">
    <property type="term" value="F:ligand-gated monoatomic ion channel activity"/>
    <property type="evidence" value="ECO:0007669"/>
    <property type="project" value="InterPro"/>
</dbReference>
<keyword evidence="11" id="KW-1071">Ligand-gated ion channel</keyword>
<comment type="similarity">
    <text evidence="2">Belongs to the glutamate-gated ion channel (TC 1.A.10.1) family.</text>
</comment>
<organism evidence="18 19">
    <name type="scientific">Allacma fusca</name>
    <dbReference type="NCBI Taxonomy" id="39272"/>
    <lineage>
        <taxon>Eukaryota</taxon>
        <taxon>Metazoa</taxon>
        <taxon>Ecdysozoa</taxon>
        <taxon>Arthropoda</taxon>
        <taxon>Hexapoda</taxon>
        <taxon>Collembola</taxon>
        <taxon>Symphypleona</taxon>
        <taxon>Sminthuridae</taxon>
        <taxon>Allacma</taxon>
    </lineage>
</organism>
<feature type="chain" id="PRO_5035237467" evidence="14">
    <location>
        <begin position="27"/>
        <end position="843"/>
    </location>
</feature>
<dbReference type="SMART" id="SM00062">
    <property type="entry name" value="PBPb"/>
    <property type="match status" value="1"/>
</dbReference>
<keyword evidence="6" id="KW-0175">Coiled coil</keyword>
<accession>A0A8J2NZJ6</accession>
<dbReference type="InterPro" id="IPR015683">
    <property type="entry name" value="Ionotropic_Glu_rcpt"/>
</dbReference>
<comment type="caution">
    <text evidence="18">The sequence shown here is derived from an EMBL/GenBank/DDBJ whole genome shotgun (WGS) entry which is preliminary data.</text>
</comment>
<protein>
    <submittedName>
        <fullName evidence="18">Uncharacterized protein</fullName>
    </submittedName>
</protein>
<feature type="transmembrane region" description="Helical" evidence="13">
    <location>
        <begin position="491"/>
        <end position="509"/>
    </location>
</feature>
<dbReference type="Pfam" id="PF00060">
    <property type="entry name" value="Lig_chan"/>
    <property type="match status" value="1"/>
</dbReference>
<evidence type="ECO:0000256" key="9">
    <source>
        <dbReference type="ARBA" id="ARBA00023170"/>
    </source>
</evidence>
<evidence type="ECO:0000259" key="15">
    <source>
        <dbReference type="SMART" id="SM00062"/>
    </source>
</evidence>
<feature type="domain" description="Ionotropic glutamate receptor L-glutamate and glycine-binding" evidence="17">
    <location>
        <begin position="380"/>
        <end position="435"/>
    </location>
</feature>
<feature type="transmembrane region" description="Helical" evidence="13">
    <location>
        <begin position="772"/>
        <end position="795"/>
    </location>
</feature>
<evidence type="ECO:0000256" key="11">
    <source>
        <dbReference type="ARBA" id="ARBA00023286"/>
    </source>
</evidence>
<keyword evidence="5 13" id="KW-1133">Transmembrane helix</keyword>
<reference evidence="18" key="1">
    <citation type="submission" date="2021-06" db="EMBL/GenBank/DDBJ databases">
        <authorList>
            <person name="Hodson N. C."/>
            <person name="Mongue J. A."/>
            <person name="Jaron S. K."/>
        </authorList>
    </citation>
    <scope>NUCLEOTIDE SEQUENCE</scope>
</reference>
<evidence type="ECO:0000259" key="16">
    <source>
        <dbReference type="SMART" id="SM00079"/>
    </source>
</evidence>
<gene>
    <name evidence="18" type="ORF">AFUS01_LOCUS21111</name>
</gene>
<dbReference type="GO" id="GO:0005886">
    <property type="term" value="C:plasma membrane"/>
    <property type="evidence" value="ECO:0007669"/>
    <property type="project" value="UniProtKB-ARBA"/>
</dbReference>
<evidence type="ECO:0000256" key="6">
    <source>
        <dbReference type="ARBA" id="ARBA00023054"/>
    </source>
</evidence>
<keyword evidence="19" id="KW-1185">Reference proteome</keyword>
<evidence type="ECO:0000256" key="14">
    <source>
        <dbReference type="SAM" id="SignalP"/>
    </source>
</evidence>
<keyword evidence="4 13" id="KW-0812">Transmembrane</keyword>
<evidence type="ECO:0000256" key="12">
    <source>
        <dbReference type="ARBA" id="ARBA00023303"/>
    </source>
</evidence>
<evidence type="ECO:0000313" key="19">
    <source>
        <dbReference type="Proteomes" id="UP000708208"/>
    </source>
</evidence>
<dbReference type="SMART" id="SM00079">
    <property type="entry name" value="PBPe"/>
    <property type="match status" value="1"/>
</dbReference>
<dbReference type="EMBL" id="CAJVCH010234543">
    <property type="protein sequence ID" value="CAG7732603.1"/>
    <property type="molecule type" value="Genomic_DNA"/>
</dbReference>
<dbReference type="SMART" id="SM00918">
    <property type="entry name" value="Lig_chan-Glu_bd"/>
    <property type="match status" value="1"/>
</dbReference>
<feature type="domain" description="Ionotropic glutamate receptor C-terminal" evidence="16">
    <location>
        <begin position="372"/>
        <end position="754"/>
    </location>
</feature>
<evidence type="ECO:0000256" key="13">
    <source>
        <dbReference type="SAM" id="Phobius"/>
    </source>
</evidence>
<keyword evidence="10" id="KW-0325">Glycoprotein</keyword>
<dbReference type="GO" id="GO:0043226">
    <property type="term" value="C:organelle"/>
    <property type="evidence" value="ECO:0007669"/>
    <property type="project" value="UniProtKB-ARBA"/>
</dbReference>
<dbReference type="FunFam" id="3.40.190.10:FF:000078">
    <property type="entry name" value="glutamate receptor ionotropic, NMDA 3B"/>
    <property type="match status" value="1"/>
</dbReference>
<dbReference type="FunFam" id="1.10.287.70:FF:000143">
    <property type="entry name" value="Probable glutamate receptor"/>
    <property type="match status" value="1"/>
</dbReference>
<feature type="signal peptide" evidence="14">
    <location>
        <begin position="1"/>
        <end position="26"/>
    </location>
</feature>
<evidence type="ECO:0000256" key="5">
    <source>
        <dbReference type="ARBA" id="ARBA00022989"/>
    </source>
</evidence>
<keyword evidence="3" id="KW-0813">Transport</keyword>
<keyword evidence="8 13" id="KW-0472">Membrane</keyword>
<dbReference type="InterPro" id="IPR001320">
    <property type="entry name" value="Iontro_rcpt_C"/>
</dbReference>
<dbReference type="Pfam" id="PF10613">
    <property type="entry name" value="Lig_chan-Glu_bd"/>
    <property type="match status" value="1"/>
</dbReference>
<evidence type="ECO:0000256" key="1">
    <source>
        <dbReference type="ARBA" id="ARBA00004141"/>
    </source>
</evidence>
<name>A0A8J2NZJ6_9HEXA</name>
<keyword evidence="12" id="KW-0407">Ion channel</keyword>
<evidence type="ECO:0000256" key="7">
    <source>
        <dbReference type="ARBA" id="ARBA00023065"/>
    </source>
</evidence>